<dbReference type="AlphaFoldDB" id="A0A5C7HHJ6"/>
<feature type="compositionally biased region" description="Basic and acidic residues" evidence="6">
    <location>
        <begin position="151"/>
        <end position="161"/>
    </location>
</feature>
<feature type="compositionally biased region" description="Polar residues" evidence="6">
    <location>
        <begin position="171"/>
        <end position="183"/>
    </location>
</feature>
<evidence type="ECO:0000256" key="4">
    <source>
        <dbReference type="ARBA" id="ARBA00023180"/>
    </source>
</evidence>
<dbReference type="Pfam" id="PF00657">
    <property type="entry name" value="Lipase_GDSL"/>
    <property type="match status" value="1"/>
</dbReference>
<keyword evidence="8" id="KW-1185">Reference proteome</keyword>
<organism evidence="7 8">
    <name type="scientific">Acer yangbiense</name>
    <dbReference type="NCBI Taxonomy" id="1000413"/>
    <lineage>
        <taxon>Eukaryota</taxon>
        <taxon>Viridiplantae</taxon>
        <taxon>Streptophyta</taxon>
        <taxon>Embryophyta</taxon>
        <taxon>Tracheophyta</taxon>
        <taxon>Spermatophyta</taxon>
        <taxon>Magnoliopsida</taxon>
        <taxon>eudicotyledons</taxon>
        <taxon>Gunneridae</taxon>
        <taxon>Pentapetalae</taxon>
        <taxon>rosids</taxon>
        <taxon>malvids</taxon>
        <taxon>Sapindales</taxon>
        <taxon>Sapindaceae</taxon>
        <taxon>Hippocastanoideae</taxon>
        <taxon>Acereae</taxon>
        <taxon>Acer</taxon>
    </lineage>
</organism>
<dbReference type="Pfam" id="PF06273">
    <property type="entry name" value="eIF-4B"/>
    <property type="match status" value="1"/>
</dbReference>
<feature type="compositionally biased region" description="Low complexity" evidence="6">
    <location>
        <begin position="26"/>
        <end position="36"/>
    </location>
</feature>
<dbReference type="EMBL" id="VAHF01000008">
    <property type="protein sequence ID" value="TXG56195.1"/>
    <property type="molecule type" value="Genomic_DNA"/>
</dbReference>
<dbReference type="PANTHER" id="PTHR22835:SF514">
    <property type="entry name" value="GDSL-LIKE LIPASE_ACYLHYDROLASE SUPERFAMILY PROTEIN ISOFORM 1"/>
    <property type="match status" value="1"/>
</dbReference>
<feature type="compositionally biased region" description="Gly residues" evidence="6">
    <location>
        <begin position="187"/>
        <end position="197"/>
    </location>
</feature>
<gene>
    <name evidence="7" type="ORF">EZV62_017508</name>
</gene>
<dbReference type="InterPro" id="IPR001087">
    <property type="entry name" value="GDSL"/>
</dbReference>
<keyword evidence="4" id="KW-0325">Glycoprotein</keyword>
<feature type="compositionally biased region" description="Basic and acidic residues" evidence="6">
    <location>
        <begin position="80"/>
        <end position="102"/>
    </location>
</feature>
<keyword evidence="5" id="KW-0175">Coiled coil</keyword>
<feature type="compositionally biased region" description="Low complexity" evidence="6">
    <location>
        <begin position="308"/>
        <end position="328"/>
    </location>
</feature>
<dbReference type="InterPro" id="IPR035669">
    <property type="entry name" value="SGNH_plant_lipase-like"/>
</dbReference>
<dbReference type="Gene3D" id="3.40.50.1110">
    <property type="entry name" value="SGNH hydrolase"/>
    <property type="match status" value="1"/>
</dbReference>
<evidence type="ECO:0000256" key="1">
    <source>
        <dbReference type="ARBA" id="ARBA00008668"/>
    </source>
</evidence>
<evidence type="ECO:0000256" key="2">
    <source>
        <dbReference type="ARBA" id="ARBA00022729"/>
    </source>
</evidence>
<dbReference type="PANTHER" id="PTHR22835">
    <property type="entry name" value="ZINC FINGER FYVE DOMAIN CONTAINING PROTEIN"/>
    <property type="match status" value="1"/>
</dbReference>
<reference evidence="8" key="1">
    <citation type="journal article" date="2019" name="Gigascience">
        <title>De novo genome assembly of the endangered Acer yangbiense, a plant species with extremely small populations endemic to Yunnan Province, China.</title>
        <authorList>
            <person name="Yang J."/>
            <person name="Wariss H.M."/>
            <person name="Tao L."/>
            <person name="Zhang R."/>
            <person name="Yun Q."/>
            <person name="Hollingsworth P."/>
            <person name="Dao Z."/>
            <person name="Luo G."/>
            <person name="Guo H."/>
            <person name="Ma Y."/>
            <person name="Sun W."/>
        </authorList>
    </citation>
    <scope>NUCLEOTIDE SEQUENCE [LARGE SCALE GENOMIC DNA]</scope>
    <source>
        <strain evidence="8">cv. Malutang</strain>
    </source>
</reference>
<feature type="coiled-coil region" evidence="5">
    <location>
        <begin position="384"/>
        <end position="411"/>
    </location>
</feature>
<evidence type="ECO:0000256" key="5">
    <source>
        <dbReference type="SAM" id="Coils"/>
    </source>
</evidence>
<feature type="region of interest" description="Disordered" evidence="6">
    <location>
        <begin position="449"/>
        <end position="507"/>
    </location>
</feature>
<feature type="compositionally biased region" description="Basic and acidic residues" evidence="6">
    <location>
        <begin position="281"/>
        <end position="305"/>
    </location>
</feature>
<keyword evidence="2" id="KW-0732">Signal</keyword>
<evidence type="ECO:0000313" key="8">
    <source>
        <dbReference type="Proteomes" id="UP000323000"/>
    </source>
</evidence>
<dbReference type="InterPro" id="IPR036514">
    <property type="entry name" value="SGNH_hydro_sf"/>
</dbReference>
<name>A0A5C7HHJ6_9ROSI</name>
<feature type="compositionally biased region" description="Polar residues" evidence="6">
    <location>
        <begin position="215"/>
        <end position="225"/>
    </location>
</feature>
<evidence type="ECO:0000313" key="7">
    <source>
        <dbReference type="EMBL" id="TXG56195.1"/>
    </source>
</evidence>
<dbReference type="InterPro" id="IPR010433">
    <property type="entry name" value="EIF-4B_pln"/>
</dbReference>
<protein>
    <submittedName>
        <fullName evidence="7">Uncharacterized protein</fullName>
    </submittedName>
</protein>
<dbReference type="OrthoDB" id="1600564at2759"/>
<proteinExistence type="inferred from homology"/>
<dbReference type="CDD" id="cd01837">
    <property type="entry name" value="SGNH_plant_lipase_like"/>
    <property type="match status" value="1"/>
</dbReference>
<evidence type="ECO:0000256" key="3">
    <source>
        <dbReference type="ARBA" id="ARBA00022801"/>
    </source>
</evidence>
<comment type="similarity">
    <text evidence="1">Belongs to the 'GDSL' lipolytic enzyme family.</text>
</comment>
<dbReference type="SUPFAM" id="SSF52266">
    <property type="entry name" value="SGNH hydrolase"/>
    <property type="match status" value="1"/>
</dbReference>
<comment type="caution">
    <text evidence="7">The sequence shown here is derived from an EMBL/GenBank/DDBJ whole genome shotgun (WGS) entry which is preliminary data.</text>
</comment>
<sequence length="976" mass="108533">MSKTWGKIGAWAAEAEREEDEEREAAAAAAAASATADTQSFPSLREAATAKPKKKKTVLTLSEFTMGGYSGGSTASNSRLTHDEMLRLPTGPKERSAEEMQHGRIGGGFSSYGRPQRPMRDGDDSWGGGNRRSYGGFDDEQPRRGSSSRASEMDQPSRADEVDNWAMNKKPFQSLQSQDSGRQNRYGGLGSGGGGGFSRADEVDNWTTGKKPIPTRSSTFGSGFRNSGPEPDRWTRGGGGGGGGFRDERTRLNLDPPKSDFGANETVTVKTDRPNPFGAARPREQVLAEKGLDWKKLEMDIENKKASSRPTSSHSSRPSSAQSSRSESQGLQGLENVVKPSRPKVNPFGNAKPREVLLEERGQDWRKIDLQLENRRIDSLEMLIMPESEEEKRLKEELDHLKEQFKKEILTNANMESPQVSDGDPPSLQDIILHKEQELDTLIRDLDSKVRFGQKPTERPGSGAGRGAAFPERPPSQSGSFGESRSMEFMDRPRSRGMGDAWRDDRRGFQGDRDKGFLGDRNLDRNFTRNKQEYFGYNNNCPIGCLPFFVDEYPPQPENADQNGCIKSYNVYSACSNMNWVRFLSRRMRWQCLWELKKSLLAVVTVSILVVSLNSSSSLTSCHFPAVYNFGDSNSDTGCVSAAFGRLHSPYGETFFGRPSGRYSDGRLIIDFIADKLGLPYLNAYLDVLLPNFRHGASFAAAGSTIQPVDAKLFGAGFNPLSLNIQLLQFEQLKERVNEYYNQAKSKQIKSTHPRPEDFSKALYTLDCGQNDLHFGLISMSEEQTKASIPSIINHFATAVEKLYQGGARKFWIHNTGPIGCLPLFVIDHPPQPGNADQTGCIKSYNEVAQEFNKQLKDRVSQLRAQFHKAVLIYVDIYSAKYTLISEANKHGFVNPLGYCCKHPGNNQAKCWDKVIVNGTEVDPISCEDPSKYINWDGVHYTEAASRWIAKHIADGSFSEPPIPLTKACRKPVFSR</sequence>
<dbReference type="GO" id="GO:0016788">
    <property type="term" value="F:hydrolase activity, acting on ester bonds"/>
    <property type="evidence" value="ECO:0007669"/>
    <property type="project" value="InterPro"/>
</dbReference>
<evidence type="ECO:0000256" key="6">
    <source>
        <dbReference type="SAM" id="MobiDB-lite"/>
    </source>
</evidence>
<accession>A0A5C7HHJ6</accession>
<dbReference type="Proteomes" id="UP000323000">
    <property type="component" value="Chromosome 8"/>
</dbReference>
<keyword evidence="3" id="KW-0378">Hydrolase</keyword>
<dbReference type="GO" id="GO:0003743">
    <property type="term" value="F:translation initiation factor activity"/>
    <property type="evidence" value="ECO:0007669"/>
    <property type="project" value="InterPro"/>
</dbReference>
<feature type="compositionally biased region" description="Basic and acidic residues" evidence="6">
    <location>
        <begin position="485"/>
        <end position="494"/>
    </location>
</feature>
<feature type="region of interest" description="Disordered" evidence="6">
    <location>
        <begin position="1"/>
        <end position="355"/>
    </location>
</feature>